<keyword evidence="8" id="KW-1185">Reference proteome</keyword>
<keyword evidence="5 6" id="KW-0472">Membrane</keyword>
<reference evidence="8" key="1">
    <citation type="submission" date="2018-01" db="EMBL/GenBank/DDBJ databases">
        <authorList>
            <person name="Peeters C."/>
        </authorList>
    </citation>
    <scope>NUCLEOTIDE SEQUENCE [LARGE SCALE GENOMIC DNA]</scope>
</reference>
<evidence type="ECO:0000256" key="5">
    <source>
        <dbReference type="ARBA" id="ARBA00023136"/>
    </source>
</evidence>
<dbReference type="AlphaFoldDB" id="A0A2U3I7X6"/>
<dbReference type="GO" id="GO:0015171">
    <property type="term" value="F:amino acid transmembrane transporter activity"/>
    <property type="evidence" value="ECO:0007669"/>
    <property type="project" value="TreeGrafter"/>
</dbReference>
<comment type="subcellular location">
    <subcellularLocation>
        <location evidence="1">Cell membrane</location>
        <topology evidence="1">Multi-pass membrane protein</topology>
    </subcellularLocation>
</comment>
<evidence type="ECO:0000313" key="8">
    <source>
        <dbReference type="Proteomes" id="UP000238169"/>
    </source>
</evidence>
<dbReference type="InterPro" id="IPR001123">
    <property type="entry name" value="LeuE-type"/>
</dbReference>
<dbReference type="GO" id="GO:0005886">
    <property type="term" value="C:plasma membrane"/>
    <property type="evidence" value="ECO:0007669"/>
    <property type="project" value="UniProtKB-SubCell"/>
</dbReference>
<organism evidence="7 8">
    <name type="scientific">Caballeronia novacaledonica</name>
    <dbReference type="NCBI Taxonomy" id="1544861"/>
    <lineage>
        <taxon>Bacteria</taxon>
        <taxon>Pseudomonadati</taxon>
        <taxon>Pseudomonadota</taxon>
        <taxon>Betaproteobacteria</taxon>
        <taxon>Burkholderiales</taxon>
        <taxon>Burkholderiaceae</taxon>
        <taxon>Caballeronia</taxon>
    </lineage>
</organism>
<accession>A0A2U3I7X6</accession>
<protein>
    <submittedName>
        <fullName evidence="7">Lysine transporter LysE</fullName>
    </submittedName>
</protein>
<dbReference type="Proteomes" id="UP000238169">
    <property type="component" value="Unassembled WGS sequence"/>
</dbReference>
<evidence type="ECO:0000256" key="2">
    <source>
        <dbReference type="ARBA" id="ARBA00022475"/>
    </source>
</evidence>
<evidence type="ECO:0000256" key="1">
    <source>
        <dbReference type="ARBA" id="ARBA00004651"/>
    </source>
</evidence>
<feature type="transmembrane region" description="Helical" evidence="6">
    <location>
        <begin position="175"/>
        <end position="194"/>
    </location>
</feature>
<evidence type="ECO:0000313" key="7">
    <source>
        <dbReference type="EMBL" id="SPB16294.1"/>
    </source>
</evidence>
<dbReference type="PANTHER" id="PTHR30086:SF19">
    <property type="entry name" value="THREONINE EFFLUX PROTEIN"/>
    <property type="match status" value="1"/>
</dbReference>
<gene>
    <name evidence="7" type="ORF">NOV72_03494</name>
</gene>
<keyword evidence="2" id="KW-1003">Cell membrane</keyword>
<dbReference type="EMBL" id="OGTP01000011">
    <property type="protein sequence ID" value="SPB16294.1"/>
    <property type="molecule type" value="Genomic_DNA"/>
</dbReference>
<evidence type="ECO:0000256" key="4">
    <source>
        <dbReference type="ARBA" id="ARBA00022989"/>
    </source>
</evidence>
<feature type="transmembrane region" description="Helical" evidence="6">
    <location>
        <begin position="94"/>
        <end position="117"/>
    </location>
</feature>
<evidence type="ECO:0000256" key="3">
    <source>
        <dbReference type="ARBA" id="ARBA00022692"/>
    </source>
</evidence>
<keyword evidence="3 6" id="KW-0812">Transmembrane</keyword>
<evidence type="ECO:0000256" key="6">
    <source>
        <dbReference type="SAM" id="Phobius"/>
    </source>
</evidence>
<feature type="transmembrane region" description="Helical" evidence="6">
    <location>
        <begin position="123"/>
        <end position="144"/>
    </location>
</feature>
<feature type="transmembrane region" description="Helical" evidence="6">
    <location>
        <begin position="206"/>
        <end position="230"/>
    </location>
</feature>
<name>A0A2U3I7X6_9BURK</name>
<dbReference type="PANTHER" id="PTHR30086">
    <property type="entry name" value="ARGININE EXPORTER PROTEIN ARGO"/>
    <property type="match status" value="1"/>
</dbReference>
<keyword evidence="4 6" id="KW-1133">Transmembrane helix</keyword>
<dbReference type="Pfam" id="PF01810">
    <property type="entry name" value="LysE"/>
    <property type="match status" value="1"/>
</dbReference>
<sequence>METRGSLRALKDSTASRIRKELACPRARDAFMGGRRFSGENIENRNGDAIAMNGHALLSANLLIAYSAYFVGTASPGPSNLAIMSIASTSGRRAAFTFAAGVMSGSFFWAMLAALGLSAALTAYSGFLIGVKICGGLYLLWLAFKSGRAALKPPLRDASADAQAPSGRRLYARGALLHLTNPKAILVWMSVAALGSSAGEGPGHMLVVVAGCLCIGACVFGGYAALFSMASARRIYTRIQRGLDACLALVFGAAGIRLLTSRV</sequence>
<proteinExistence type="predicted"/>